<proteinExistence type="predicted"/>
<organism evidence="1 2">
    <name type="scientific">Racocetra persica</name>
    <dbReference type="NCBI Taxonomy" id="160502"/>
    <lineage>
        <taxon>Eukaryota</taxon>
        <taxon>Fungi</taxon>
        <taxon>Fungi incertae sedis</taxon>
        <taxon>Mucoromycota</taxon>
        <taxon>Glomeromycotina</taxon>
        <taxon>Glomeromycetes</taxon>
        <taxon>Diversisporales</taxon>
        <taxon>Gigasporaceae</taxon>
        <taxon>Racocetra</taxon>
    </lineage>
</organism>
<sequence>RAEFYRGVFVRVRARAFIEEIMLYLLHTPCLYYELGPCSISPEGNHTTYNPYSWISNSSIIFLDQPTNAGYSYGDYVYDTFAAAHDKWPVIHLMGPVLDNSTCNQLRRDYIPCAKLTKRCYDSKNVTDCVAAEQCLDGMALTCFNVNRSKLDIRKSCYNDSCYPERQAVEKYSNREDVKTELGVNPSFVFRVSNTNLKGYFINSGIEAWIKALEWSGAKGFNNANVTRWITTTGNYAGDVKTFKGLTYLKIFEAGHLVAHDQPIATLDFFNKWIFNKNL</sequence>
<name>A0ACA9LDA5_9GLOM</name>
<dbReference type="Proteomes" id="UP000789920">
    <property type="component" value="Unassembled WGS sequence"/>
</dbReference>
<comment type="caution">
    <text evidence="1">The sequence shown here is derived from an EMBL/GenBank/DDBJ whole genome shotgun (WGS) entry which is preliminary data.</text>
</comment>
<dbReference type="EMBL" id="CAJVQC010003018">
    <property type="protein sequence ID" value="CAG8520595.1"/>
    <property type="molecule type" value="Genomic_DNA"/>
</dbReference>
<keyword evidence="2" id="KW-1185">Reference proteome</keyword>
<accession>A0ACA9LDA5</accession>
<evidence type="ECO:0000313" key="1">
    <source>
        <dbReference type="EMBL" id="CAG8520595.1"/>
    </source>
</evidence>
<gene>
    <name evidence="1" type="ORF">RPERSI_LOCUS2683</name>
</gene>
<protein>
    <submittedName>
        <fullName evidence="1">10311_t:CDS:1</fullName>
    </submittedName>
</protein>
<reference evidence="1" key="1">
    <citation type="submission" date="2021-06" db="EMBL/GenBank/DDBJ databases">
        <authorList>
            <person name="Kallberg Y."/>
            <person name="Tangrot J."/>
            <person name="Rosling A."/>
        </authorList>
    </citation>
    <scope>NUCLEOTIDE SEQUENCE</scope>
    <source>
        <strain evidence="1">MA461A</strain>
    </source>
</reference>
<feature type="non-terminal residue" evidence="1">
    <location>
        <position position="1"/>
    </location>
</feature>
<evidence type="ECO:0000313" key="2">
    <source>
        <dbReference type="Proteomes" id="UP000789920"/>
    </source>
</evidence>